<accession>A0A0A9AUV1</accession>
<proteinExistence type="predicted"/>
<organism evidence="1">
    <name type="scientific">Arundo donax</name>
    <name type="common">Giant reed</name>
    <name type="synonym">Donax arundinaceus</name>
    <dbReference type="NCBI Taxonomy" id="35708"/>
    <lineage>
        <taxon>Eukaryota</taxon>
        <taxon>Viridiplantae</taxon>
        <taxon>Streptophyta</taxon>
        <taxon>Embryophyta</taxon>
        <taxon>Tracheophyta</taxon>
        <taxon>Spermatophyta</taxon>
        <taxon>Magnoliopsida</taxon>
        <taxon>Liliopsida</taxon>
        <taxon>Poales</taxon>
        <taxon>Poaceae</taxon>
        <taxon>PACMAD clade</taxon>
        <taxon>Arundinoideae</taxon>
        <taxon>Arundineae</taxon>
        <taxon>Arundo</taxon>
    </lineage>
</organism>
<dbReference type="EMBL" id="GBRH01242979">
    <property type="protein sequence ID" value="JAD54916.1"/>
    <property type="molecule type" value="Transcribed_RNA"/>
</dbReference>
<sequence length="47" mass="5718">MFRLPLHSKDVSSRQFRFYISLRHSTRNHSYWLILFVAMNQVQVGLH</sequence>
<dbReference type="AlphaFoldDB" id="A0A0A9AUV1"/>
<name>A0A0A9AUV1_ARUDO</name>
<evidence type="ECO:0000313" key="1">
    <source>
        <dbReference type="EMBL" id="JAD54916.1"/>
    </source>
</evidence>
<reference evidence="1" key="2">
    <citation type="journal article" date="2015" name="Data Brief">
        <title>Shoot transcriptome of the giant reed, Arundo donax.</title>
        <authorList>
            <person name="Barrero R.A."/>
            <person name="Guerrero F.D."/>
            <person name="Moolhuijzen P."/>
            <person name="Goolsby J.A."/>
            <person name="Tidwell J."/>
            <person name="Bellgard S.E."/>
            <person name="Bellgard M.I."/>
        </authorList>
    </citation>
    <scope>NUCLEOTIDE SEQUENCE</scope>
    <source>
        <tissue evidence="1">Shoot tissue taken approximately 20 cm above the soil surface</tissue>
    </source>
</reference>
<reference evidence="1" key="1">
    <citation type="submission" date="2014-09" db="EMBL/GenBank/DDBJ databases">
        <authorList>
            <person name="Magalhaes I.L.F."/>
            <person name="Oliveira U."/>
            <person name="Santos F.R."/>
            <person name="Vidigal T.H.D.A."/>
            <person name="Brescovit A.D."/>
            <person name="Santos A.J."/>
        </authorList>
    </citation>
    <scope>NUCLEOTIDE SEQUENCE</scope>
    <source>
        <tissue evidence="1">Shoot tissue taken approximately 20 cm above the soil surface</tissue>
    </source>
</reference>
<protein>
    <submittedName>
        <fullName evidence="1">Uncharacterized protein</fullName>
    </submittedName>
</protein>